<organism evidence="3">
    <name type="scientific">Streptomyces sp. SID7499</name>
    <dbReference type="NCBI Taxonomy" id="2706086"/>
    <lineage>
        <taxon>Bacteria</taxon>
        <taxon>Bacillati</taxon>
        <taxon>Actinomycetota</taxon>
        <taxon>Actinomycetes</taxon>
        <taxon>Kitasatosporales</taxon>
        <taxon>Streptomycetaceae</taxon>
        <taxon>Streptomyces</taxon>
    </lineage>
</organism>
<accession>A0A6G3WPR5</accession>
<dbReference type="PANTHER" id="PTHR35525">
    <property type="entry name" value="BLL6575 PROTEIN"/>
    <property type="match status" value="1"/>
</dbReference>
<dbReference type="InterPro" id="IPR021005">
    <property type="entry name" value="Znf_CGNR"/>
</dbReference>
<evidence type="ECO:0000313" key="3">
    <source>
        <dbReference type="EMBL" id="NEE07437.1"/>
    </source>
</evidence>
<dbReference type="Gene3D" id="1.10.3300.10">
    <property type="entry name" value="Jann2411-like domain"/>
    <property type="match status" value="1"/>
</dbReference>
<protein>
    <recommendedName>
        <fullName evidence="2">Zinc finger CGNR domain-containing protein</fullName>
    </recommendedName>
</protein>
<comment type="caution">
    <text evidence="3">The sequence shown here is derived from an EMBL/GenBank/DDBJ whole genome shotgun (WGS) entry which is preliminary data.</text>
</comment>
<feature type="domain" description="Zinc finger CGNR" evidence="2">
    <location>
        <begin position="181"/>
        <end position="223"/>
    </location>
</feature>
<evidence type="ECO:0000256" key="1">
    <source>
        <dbReference type="SAM" id="MobiDB-lite"/>
    </source>
</evidence>
<sequence length="228" mass="24619">MPVRKESTLRGVTSKQPVLRAEGASASPHGSGPSLVGGHPVLDFANTVAWRLDPARTADRVQGAEAWARWAVAAGALTADRAEAMLRAETADSAPTEDATAALMDLRATLLPILDALVDDEVPPAEEWEALRRSMVLAREGAALPPSFPLRWQPGTDCLGDLAHTLALLTEDLLAGEGLGRIRRCAGPGCGWFFLDRSRSGTRRWCSSDDCGNRDRAKRHYSRTRQRG</sequence>
<dbReference type="PANTHER" id="PTHR35525:SF3">
    <property type="entry name" value="BLL6575 PROTEIN"/>
    <property type="match status" value="1"/>
</dbReference>
<gene>
    <name evidence="3" type="ORF">G3M58_13375</name>
</gene>
<name>A0A6G3WPR5_9ACTN</name>
<proteinExistence type="predicted"/>
<feature type="region of interest" description="Disordered" evidence="1">
    <location>
        <begin position="1"/>
        <end position="35"/>
    </location>
</feature>
<dbReference type="Pfam" id="PF11706">
    <property type="entry name" value="zf-CGNR"/>
    <property type="match status" value="1"/>
</dbReference>
<reference evidence="3" key="1">
    <citation type="submission" date="2020-01" db="EMBL/GenBank/DDBJ databases">
        <title>Insect and environment-associated Actinomycetes.</title>
        <authorList>
            <person name="Currrie C."/>
            <person name="Chevrette M."/>
            <person name="Carlson C."/>
            <person name="Stubbendieck R."/>
            <person name="Wendt-Pienkowski E."/>
        </authorList>
    </citation>
    <scope>NUCLEOTIDE SEQUENCE</scope>
    <source>
        <strain evidence="3">SID7499</strain>
    </source>
</reference>
<dbReference type="Pfam" id="PF07336">
    <property type="entry name" value="ABATE"/>
    <property type="match status" value="1"/>
</dbReference>
<feature type="compositionally biased region" description="Low complexity" evidence="1">
    <location>
        <begin position="23"/>
        <end position="34"/>
    </location>
</feature>
<dbReference type="SUPFAM" id="SSF160904">
    <property type="entry name" value="Jann2411-like"/>
    <property type="match status" value="1"/>
</dbReference>
<dbReference type="EMBL" id="JAAGMN010001394">
    <property type="protein sequence ID" value="NEE07437.1"/>
    <property type="molecule type" value="Genomic_DNA"/>
</dbReference>
<dbReference type="InterPro" id="IPR023286">
    <property type="entry name" value="ABATE_dom_sf"/>
</dbReference>
<dbReference type="AlphaFoldDB" id="A0A6G3WPR5"/>
<dbReference type="InterPro" id="IPR010852">
    <property type="entry name" value="ABATE"/>
</dbReference>
<evidence type="ECO:0000259" key="2">
    <source>
        <dbReference type="Pfam" id="PF11706"/>
    </source>
</evidence>